<evidence type="ECO:0000256" key="1">
    <source>
        <dbReference type="SAM" id="SignalP"/>
    </source>
</evidence>
<sequence length="301" mass="33360">MRRLLPLILLTILTTAHADVFAAGSYCFDVPGEDRSLLPRFQGNPKKVAEVWQTLSDGGNPLISTRTYSLQGGRLTQVEASSPGDDTYTLLKLRPDQSGGTYQRSSVEFIGILKGWKASLASALKVKPDPVSLSFDPQGRLTSYSGMWEEPTTLLAYPEKVSCTYSDTPRQVTQRVNRAGRYSVVTTVQLDEQGRVTRTDTRTTELGQPGTVLEPRERTTGYTYLPDGTGIRVDGSLNGRPLAAMLLTTDAAGRVTHIEMADLVDVQEQWQIEYDVRGNWVRQVGTMQGQTFMTVTRRITY</sequence>
<gene>
    <name evidence="2" type="ORF">J2Y00_004001</name>
</gene>
<reference evidence="2" key="1">
    <citation type="submission" date="2023-07" db="EMBL/GenBank/DDBJ databases">
        <title>Sorghum-associated microbial communities from plants grown in Nebraska, USA.</title>
        <authorList>
            <person name="Schachtman D."/>
        </authorList>
    </citation>
    <scope>NUCLEOTIDE SEQUENCE</scope>
    <source>
        <strain evidence="2">BE330</strain>
    </source>
</reference>
<evidence type="ECO:0000313" key="2">
    <source>
        <dbReference type="EMBL" id="MDR6220383.1"/>
    </source>
</evidence>
<dbReference type="AlphaFoldDB" id="A0AAE4BMP4"/>
<protein>
    <submittedName>
        <fullName evidence="2">Uncharacterized protein</fullName>
    </submittedName>
</protein>
<dbReference type="RefSeq" id="WP_309856829.1">
    <property type="nucleotide sequence ID" value="NZ_JAVDQJ010000011.1"/>
</dbReference>
<evidence type="ECO:0000313" key="3">
    <source>
        <dbReference type="Proteomes" id="UP001185331"/>
    </source>
</evidence>
<feature type="chain" id="PRO_5041983724" evidence="1">
    <location>
        <begin position="19"/>
        <end position="301"/>
    </location>
</feature>
<keyword evidence="1" id="KW-0732">Signal</keyword>
<dbReference type="Proteomes" id="UP001185331">
    <property type="component" value="Unassembled WGS sequence"/>
</dbReference>
<dbReference type="EMBL" id="JAVDQK010000013">
    <property type="protein sequence ID" value="MDR6220383.1"/>
    <property type="molecule type" value="Genomic_DNA"/>
</dbReference>
<proteinExistence type="predicted"/>
<organism evidence="2 3">
    <name type="scientific">Deinococcus soli</name>
    <name type="common">ex Cha et al. 2016</name>
    <dbReference type="NCBI Taxonomy" id="1309411"/>
    <lineage>
        <taxon>Bacteria</taxon>
        <taxon>Thermotogati</taxon>
        <taxon>Deinococcota</taxon>
        <taxon>Deinococci</taxon>
        <taxon>Deinococcales</taxon>
        <taxon>Deinococcaceae</taxon>
        <taxon>Deinococcus</taxon>
    </lineage>
</organism>
<feature type="signal peptide" evidence="1">
    <location>
        <begin position="1"/>
        <end position="18"/>
    </location>
</feature>
<comment type="caution">
    <text evidence="2">The sequence shown here is derived from an EMBL/GenBank/DDBJ whole genome shotgun (WGS) entry which is preliminary data.</text>
</comment>
<name>A0AAE4BMP4_9DEIO</name>
<dbReference type="Gene3D" id="2.180.10.10">
    <property type="entry name" value="RHS repeat-associated core"/>
    <property type="match status" value="1"/>
</dbReference>
<accession>A0AAE4BMP4</accession>